<sequence>MASFAVKLRQQLKSTSCTLRSHEENVGGIVRTAFTPRFRFPSSRRPLPSSVSTKNDGDASANFPFTSTRSSGVRRQKKEQEEQEQSRIASIEAVVGYLSDLAKLPPPRLWDVLGMDTDEDYGDDPFALKSLEGGQCPWQDRDIATAAPWLPPRPLGSNEIAATYRLGREKATKGRGGFDVTDDVALWYEHISKAGGTTFCGLARSNMEQWQVPEYHCMPGKGDLMDGHVGKWTNDELLRHFAVRRHAIVSSEWDPFRSDRLALSGRGLDGSMSASSMPNDGRDARIVGPRLLFLTTLRDPCDRLLSAYTFFMITRKHNAKNYDPPPFLEWMAGNTKRAAKYERGTGKRYGLIGWTTNHNHVTWRFSGGMLPPNIPREDVQEWVIPYEVAIRALCQFDLILPMDVMTKDGLGKAALKRLLGWTNFEARVSYRPGDDDIDGDAKNGHVHDDNDERMMRPPNARSAVPLLSLLATTIVVASLLPRSFASPLLERARRTLHPPSSSSSSAAARRGDRSIRRRSAPRGGGLDDAFIVPSVVVGIPRGGGGGDADDDGNIVDEDPDRDVADDDDDDDDEGGVVKMIGGCVEDEDDVDVDDEDDRRVGDAIDSGRLRLRRNRRRPRRRAGSEADDDRPVFFVFAERQRAAVRKIVNAIVVSNNARGNYRRRDLYVLLTLFAFRRDAFDLVVRRRRFDWSTDVPKLIFVLVVVRRCLAMTGDARDRRDYDDDGREVDRDRHRTVASSDAGGPTPGSSSHRPTTNATAISRRRPAVPPFVAPSLVVLSVALLLVLLPRGVACIVLPMALRALLISSSASSASGYDDLFGGRGWSPTGSAYLPSLEQHYAFEQLNERYFRDWAAYAKARDTHPTVVAASAAAAAARRAAAAAPPGDAILGDGFPIGGAASSFVRSLFAAVPTTGRRLTTMTAATGDRTNYYPSVYDNGTVIVLDMTGLDARASRMEVVRDQISFLIHHLAHSAEEPRRDGDLATDLDLAISPPQPPPTTTTTTTTTTPSPAPAGPTVEVIVLLESPGGGVSQYGLAASHLHRLRSNPNVKLTICVDTVAASGGYMMACQATPGQLYCAPFAMVGSIGVIGQSLNIQKTLEGYGIRPYIFRGGKMKNPVGMVGDVTRDGVVAMQQMIDRVHDAFRDHVASARGDAFKTAAAAAASSSNAIPKPSDDYFRLSAGVDQSMSAQSTSIAQVMDQVATGDIFLGVEALKLGLVDRLITSDEYISERILSGARVLKLINYRRPTGLSNLFSVPPYHHRMHSSSLSTGTDGVVRILKKVVHHHDEDMRQR</sequence>
<dbReference type="InterPro" id="IPR027417">
    <property type="entry name" value="P-loop_NTPase"/>
</dbReference>
<evidence type="ECO:0000259" key="6">
    <source>
        <dbReference type="Pfam" id="PF01343"/>
    </source>
</evidence>
<feature type="region of interest" description="Disordered" evidence="5">
    <location>
        <begin position="716"/>
        <end position="759"/>
    </location>
</feature>
<comment type="similarity">
    <text evidence="1">Belongs to the peptidase S49 family.</text>
</comment>
<evidence type="ECO:0000256" key="4">
    <source>
        <dbReference type="ARBA" id="ARBA00022825"/>
    </source>
</evidence>
<dbReference type="PANTHER" id="PTHR42987:SF4">
    <property type="entry name" value="PROTEASE SOHB-RELATED"/>
    <property type="match status" value="1"/>
</dbReference>
<gene>
    <name evidence="7" type="ORF">ACHAW5_004329</name>
</gene>
<dbReference type="GO" id="GO:0008236">
    <property type="term" value="F:serine-type peptidase activity"/>
    <property type="evidence" value="ECO:0007669"/>
    <property type="project" value="UniProtKB-KW"/>
</dbReference>
<feature type="compositionally biased region" description="Acidic residues" evidence="5">
    <location>
        <begin position="547"/>
        <end position="574"/>
    </location>
</feature>
<feature type="region of interest" description="Disordered" evidence="5">
    <location>
        <begin position="494"/>
        <end position="527"/>
    </location>
</feature>
<keyword evidence="2" id="KW-0645">Protease</keyword>
<dbReference type="EMBL" id="JALLAZ020001672">
    <property type="protein sequence ID" value="KAL3768634.1"/>
    <property type="molecule type" value="Genomic_DNA"/>
</dbReference>
<dbReference type="GO" id="GO:0006508">
    <property type="term" value="P:proteolysis"/>
    <property type="evidence" value="ECO:0007669"/>
    <property type="project" value="UniProtKB-KW"/>
</dbReference>
<feature type="domain" description="Peptidase S49" evidence="6">
    <location>
        <begin position="1049"/>
        <end position="1152"/>
    </location>
</feature>
<dbReference type="InterPro" id="IPR002142">
    <property type="entry name" value="Peptidase_S49"/>
</dbReference>
<dbReference type="Gene3D" id="6.20.330.10">
    <property type="match status" value="1"/>
</dbReference>
<evidence type="ECO:0000256" key="3">
    <source>
        <dbReference type="ARBA" id="ARBA00022801"/>
    </source>
</evidence>
<protein>
    <recommendedName>
        <fullName evidence="6">Peptidase S49 domain-containing protein</fullName>
    </recommendedName>
</protein>
<reference evidence="7 8" key="1">
    <citation type="submission" date="2024-10" db="EMBL/GenBank/DDBJ databases">
        <title>Updated reference genomes for cyclostephanoid diatoms.</title>
        <authorList>
            <person name="Roberts W.R."/>
            <person name="Alverson A.J."/>
        </authorList>
    </citation>
    <scope>NUCLEOTIDE SEQUENCE [LARGE SCALE GENOMIC DNA]</scope>
    <source>
        <strain evidence="7 8">AJA276-08</strain>
    </source>
</reference>
<feature type="compositionally biased region" description="Polar residues" evidence="5">
    <location>
        <begin position="746"/>
        <end position="759"/>
    </location>
</feature>
<dbReference type="Gene3D" id="3.90.226.10">
    <property type="entry name" value="2-enoyl-CoA Hydratase, Chain A, domain 1"/>
    <property type="match status" value="1"/>
</dbReference>
<keyword evidence="8" id="KW-1185">Reference proteome</keyword>
<evidence type="ECO:0000256" key="1">
    <source>
        <dbReference type="ARBA" id="ARBA00008683"/>
    </source>
</evidence>
<dbReference type="PANTHER" id="PTHR42987">
    <property type="entry name" value="PEPTIDASE S49"/>
    <property type="match status" value="1"/>
</dbReference>
<organism evidence="7 8">
    <name type="scientific">Stephanodiscus triporus</name>
    <dbReference type="NCBI Taxonomy" id="2934178"/>
    <lineage>
        <taxon>Eukaryota</taxon>
        <taxon>Sar</taxon>
        <taxon>Stramenopiles</taxon>
        <taxon>Ochrophyta</taxon>
        <taxon>Bacillariophyta</taxon>
        <taxon>Coscinodiscophyceae</taxon>
        <taxon>Thalassiosirophycidae</taxon>
        <taxon>Stephanodiscales</taxon>
        <taxon>Stephanodiscaceae</taxon>
        <taxon>Stephanodiscus</taxon>
    </lineage>
</organism>
<dbReference type="Pfam" id="PF01343">
    <property type="entry name" value="Peptidase_S49"/>
    <property type="match status" value="1"/>
</dbReference>
<dbReference type="CDD" id="cd07023">
    <property type="entry name" value="S49_Sppa_N_C"/>
    <property type="match status" value="1"/>
</dbReference>
<keyword evidence="4" id="KW-0720">Serine protease</keyword>
<feature type="region of interest" description="Disordered" evidence="5">
    <location>
        <begin position="41"/>
        <end position="85"/>
    </location>
</feature>
<dbReference type="Gene3D" id="3.40.50.300">
    <property type="entry name" value="P-loop containing nucleotide triphosphate hydrolases"/>
    <property type="match status" value="1"/>
</dbReference>
<evidence type="ECO:0000256" key="5">
    <source>
        <dbReference type="SAM" id="MobiDB-lite"/>
    </source>
</evidence>
<feature type="region of interest" description="Disordered" evidence="5">
    <location>
        <begin position="985"/>
        <end position="1013"/>
    </location>
</feature>
<comment type="caution">
    <text evidence="7">The sequence shown here is derived from an EMBL/GenBank/DDBJ whole genome shotgun (WGS) entry which is preliminary data.</text>
</comment>
<keyword evidence="3" id="KW-0378">Hydrolase</keyword>
<evidence type="ECO:0000313" key="7">
    <source>
        <dbReference type="EMBL" id="KAL3768634.1"/>
    </source>
</evidence>
<feature type="region of interest" description="Disordered" evidence="5">
    <location>
        <begin position="433"/>
        <end position="457"/>
    </location>
</feature>
<evidence type="ECO:0000313" key="8">
    <source>
        <dbReference type="Proteomes" id="UP001530315"/>
    </source>
</evidence>
<dbReference type="InterPro" id="IPR029045">
    <property type="entry name" value="ClpP/crotonase-like_dom_sf"/>
</dbReference>
<feature type="compositionally biased region" description="Basic and acidic residues" evidence="5">
    <location>
        <begin position="439"/>
        <end position="455"/>
    </location>
</feature>
<feature type="compositionally biased region" description="Low complexity" evidence="5">
    <location>
        <begin position="999"/>
        <end position="1008"/>
    </location>
</feature>
<feature type="compositionally biased region" description="Basic and acidic residues" evidence="5">
    <location>
        <begin position="716"/>
        <end position="734"/>
    </location>
</feature>
<name>A0ABD3MXH9_9STRA</name>
<dbReference type="InterPro" id="IPR047272">
    <property type="entry name" value="S49_SppA_C"/>
</dbReference>
<accession>A0ABD3MXH9</accession>
<feature type="compositionally biased region" description="Low complexity" evidence="5">
    <location>
        <begin position="498"/>
        <end position="508"/>
    </location>
</feature>
<feature type="compositionally biased region" description="Low complexity" evidence="5">
    <location>
        <begin position="41"/>
        <end position="50"/>
    </location>
</feature>
<feature type="region of interest" description="Disordered" evidence="5">
    <location>
        <begin position="541"/>
        <end position="580"/>
    </location>
</feature>
<dbReference type="Proteomes" id="UP001530315">
    <property type="component" value="Unassembled WGS sequence"/>
</dbReference>
<evidence type="ECO:0000256" key="2">
    <source>
        <dbReference type="ARBA" id="ARBA00022670"/>
    </source>
</evidence>
<dbReference type="SUPFAM" id="SSF52096">
    <property type="entry name" value="ClpP/crotonase"/>
    <property type="match status" value="1"/>
</dbReference>
<proteinExistence type="inferred from homology"/>